<dbReference type="AlphaFoldDB" id="A0A5B2X7H4"/>
<sequence>MRRAVVLVLLAMTGVLVGACAKPIPGTPVALHGGIVSSLDPGFPTDDSSTPSSTSGSPSTPPSSGSQSGTPSAVVNVCSLLKWTDLPYKGTDSQPSPTDTNVDTTFDQSCRWQTSVDNLDVGVSLRYRIGKSLTMKQTSGTYDVDGRKVTYYDNTSGTGTGSKVQPSCVLTMDYVGGGLGIIIVDGTFRYGTVCEQGKAVAQVMLAKEPK</sequence>
<feature type="signal peptide" evidence="2">
    <location>
        <begin position="1"/>
        <end position="21"/>
    </location>
</feature>
<gene>
    <name evidence="3" type="ORF">F0L68_21205</name>
</gene>
<keyword evidence="4" id="KW-1185">Reference proteome</keyword>
<dbReference type="InterPro" id="IPR024520">
    <property type="entry name" value="DUF3558"/>
</dbReference>
<accession>A0A5B2X7H4</accession>
<reference evidence="3 4" key="1">
    <citation type="submission" date="2019-09" db="EMBL/GenBank/DDBJ databases">
        <title>Goodfellowia gen. nov., a new genus of the Pseudonocardineae related to Actinoalloteichus, containing Goodfellowia coeruleoviolacea gen. nov., comb. nov. gen. nov., comb. nov.</title>
        <authorList>
            <person name="Labeda D."/>
        </authorList>
    </citation>
    <scope>NUCLEOTIDE SEQUENCE [LARGE SCALE GENOMIC DNA]</scope>
    <source>
        <strain evidence="3 4">AN110305</strain>
    </source>
</reference>
<name>A0A5B2X7H4_9PSEU</name>
<dbReference type="Proteomes" id="UP000323454">
    <property type="component" value="Unassembled WGS sequence"/>
</dbReference>
<dbReference type="OrthoDB" id="3685002at2"/>
<dbReference type="PROSITE" id="PS51257">
    <property type="entry name" value="PROKAR_LIPOPROTEIN"/>
    <property type="match status" value="1"/>
</dbReference>
<evidence type="ECO:0000313" key="4">
    <source>
        <dbReference type="Proteomes" id="UP000323454"/>
    </source>
</evidence>
<reference evidence="3 4" key="2">
    <citation type="submission" date="2019-09" db="EMBL/GenBank/DDBJ databases">
        <authorList>
            <person name="Jin C."/>
        </authorList>
    </citation>
    <scope>NUCLEOTIDE SEQUENCE [LARGE SCALE GENOMIC DNA]</scope>
    <source>
        <strain evidence="3 4">AN110305</strain>
    </source>
</reference>
<feature type="region of interest" description="Disordered" evidence="1">
    <location>
        <begin position="40"/>
        <end position="71"/>
    </location>
</feature>
<protein>
    <submittedName>
        <fullName evidence="3">DUF3558 domain-containing protein</fullName>
    </submittedName>
</protein>
<dbReference type="RefSeq" id="WP_149851372.1">
    <property type="nucleotide sequence ID" value="NZ_VUOB01000038.1"/>
</dbReference>
<evidence type="ECO:0000256" key="1">
    <source>
        <dbReference type="SAM" id="MobiDB-lite"/>
    </source>
</evidence>
<feature type="chain" id="PRO_5023066930" evidence="2">
    <location>
        <begin position="22"/>
        <end position="210"/>
    </location>
</feature>
<evidence type="ECO:0000256" key="2">
    <source>
        <dbReference type="SAM" id="SignalP"/>
    </source>
</evidence>
<evidence type="ECO:0000313" key="3">
    <source>
        <dbReference type="EMBL" id="KAA2259458.1"/>
    </source>
</evidence>
<comment type="caution">
    <text evidence="3">The sequence shown here is derived from an EMBL/GenBank/DDBJ whole genome shotgun (WGS) entry which is preliminary data.</text>
</comment>
<organism evidence="3 4">
    <name type="scientific">Solihabitans fulvus</name>
    <dbReference type="NCBI Taxonomy" id="1892852"/>
    <lineage>
        <taxon>Bacteria</taxon>
        <taxon>Bacillati</taxon>
        <taxon>Actinomycetota</taxon>
        <taxon>Actinomycetes</taxon>
        <taxon>Pseudonocardiales</taxon>
        <taxon>Pseudonocardiaceae</taxon>
        <taxon>Solihabitans</taxon>
    </lineage>
</organism>
<proteinExistence type="predicted"/>
<dbReference type="EMBL" id="VUOB01000038">
    <property type="protein sequence ID" value="KAA2259458.1"/>
    <property type="molecule type" value="Genomic_DNA"/>
</dbReference>
<dbReference type="Pfam" id="PF12079">
    <property type="entry name" value="DUF3558"/>
    <property type="match status" value="1"/>
</dbReference>
<keyword evidence="2" id="KW-0732">Signal</keyword>